<keyword evidence="7 11" id="KW-0456">Lyase</keyword>
<keyword evidence="12" id="KW-1185">Reference proteome</keyword>
<dbReference type="RefSeq" id="WP_183183435.1">
    <property type="nucleotide sequence ID" value="NZ_BMNP01000003.1"/>
</dbReference>
<dbReference type="InterPro" id="IPR015422">
    <property type="entry name" value="PyrdxlP-dep_Trfase_small"/>
</dbReference>
<dbReference type="InterPro" id="IPR015424">
    <property type="entry name" value="PyrdxlP-dep_Trfase"/>
</dbReference>
<dbReference type="EC" id="4.1.1.81" evidence="4"/>
<accession>A0A840DS64</accession>
<evidence type="ECO:0000256" key="8">
    <source>
        <dbReference type="ARBA" id="ARBA00029996"/>
    </source>
</evidence>
<evidence type="ECO:0000313" key="12">
    <source>
        <dbReference type="Proteomes" id="UP000559598"/>
    </source>
</evidence>
<evidence type="ECO:0000256" key="6">
    <source>
        <dbReference type="ARBA" id="ARBA00022898"/>
    </source>
</evidence>
<keyword evidence="5" id="KW-0169">Cobalamin biosynthesis</keyword>
<dbReference type="Gene3D" id="3.40.640.10">
    <property type="entry name" value="Type I PLP-dependent aspartate aminotransferase-like (Major domain)"/>
    <property type="match status" value="1"/>
</dbReference>
<dbReference type="PANTHER" id="PTHR42885">
    <property type="entry name" value="HISTIDINOL-PHOSPHATE AMINOTRANSFERASE-RELATED"/>
    <property type="match status" value="1"/>
</dbReference>
<keyword evidence="6" id="KW-0663">Pyridoxal phosphate</keyword>
<organism evidence="11 12">
    <name type="scientific">Anoxybacteroides voinovskiense</name>
    <dbReference type="NCBI Taxonomy" id="230470"/>
    <lineage>
        <taxon>Bacteria</taxon>
        <taxon>Bacillati</taxon>
        <taxon>Bacillota</taxon>
        <taxon>Bacilli</taxon>
        <taxon>Bacillales</taxon>
        <taxon>Anoxybacillaceae</taxon>
        <taxon>Anoxybacteroides</taxon>
    </lineage>
</organism>
<dbReference type="InterPro" id="IPR004839">
    <property type="entry name" value="Aminotransferase_I/II_large"/>
</dbReference>
<protein>
    <recommendedName>
        <fullName evidence="4">threonine-phosphate decarboxylase</fullName>
        <ecNumber evidence="4">4.1.1.81</ecNumber>
    </recommendedName>
    <alternativeName>
        <fullName evidence="8">L-threonine-O-3-phosphate decarboxylase</fullName>
    </alternativeName>
</protein>
<evidence type="ECO:0000256" key="5">
    <source>
        <dbReference type="ARBA" id="ARBA00022573"/>
    </source>
</evidence>
<name>A0A840DS64_9BACL</name>
<evidence type="ECO:0000256" key="9">
    <source>
        <dbReference type="ARBA" id="ARBA00048531"/>
    </source>
</evidence>
<evidence type="ECO:0000256" key="3">
    <source>
        <dbReference type="ARBA" id="ARBA00004953"/>
    </source>
</evidence>
<gene>
    <name evidence="11" type="ORF">GGR02_000808</name>
</gene>
<evidence type="ECO:0000313" key="11">
    <source>
        <dbReference type="EMBL" id="MBB4073047.1"/>
    </source>
</evidence>
<evidence type="ECO:0000256" key="4">
    <source>
        <dbReference type="ARBA" id="ARBA00012285"/>
    </source>
</evidence>
<dbReference type="InterPro" id="IPR005860">
    <property type="entry name" value="CobD"/>
</dbReference>
<evidence type="ECO:0000256" key="7">
    <source>
        <dbReference type="ARBA" id="ARBA00023239"/>
    </source>
</evidence>
<evidence type="ECO:0000259" key="10">
    <source>
        <dbReference type="Pfam" id="PF00155"/>
    </source>
</evidence>
<feature type="domain" description="Aminotransferase class I/classII large" evidence="10">
    <location>
        <begin position="25"/>
        <end position="349"/>
    </location>
</feature>
<comment type="catalytic activity">
    <reaction evidence="9">
        <text>O-phospho-L-threonine + H(+) = (R)-1-aminopropan-2-yl phosphate + CO2</text>
        <dbReference type="Rhea" id="RHEA:11492"/>
        <dbReference type="ChEBI" id="CHEBI:15378"/>
        <dbReference type="ChEBI" id="CHEBI:16526"/>
        <dbReference type="ChEBI" id="CHEBI:58563"/>
        <dbReference type="ChEBI" id="CHEBI:58675"/>
        <dbReference type="EC" id="4.1.1.81"/>
    </reaction>
</comment>
<comment type="caution">
    <text evidence="11">The sequence shown here is derived from an EMBL/GenBank/DDBJ whole genome shotgun (WGS) entry which is preliminary data.</text>
</comment>
<comment type="pathway">
    <text evidence="3">Cofactor biosynthesis; adenosylcobalamin biosynthesis.</text>
</comment>
<dbReference type="CDD" id="cd00609">
    <property type="entry name" value="AAT_like"/>
    <property type="match status" value="1"/>
</dbReference>
<dbReference type="GO" id="GO:0048472">
    <property type="term" value="F:threonine-phosphate decarboxylase activity"/>
    <property type="evidence" value="ECO:0007669"/>
    <property type="project" value="UniProtKB-EC"/>
</dbReference>
<dbReference type="GO" id="GO:0009236">
    <property type="term" value="P:cobalamin biosynthetic process"/>
    <property type="evidence" value="ECO:0007669"/>
    <property type="project" value="UniProtKB-UniPathway"/>
</dbReference>
<dbReference type="SUPFAM" id="SSF53383">
    <property type="entry name" value="PLP-dependent transferases"/>
    <property type="match status" value="1"/>
</dbReference>
<dbReference type="InterPro" id="IPR015421">
    <property type="entry name" value="PyrdxlP-dep_Trfase_major"/>
</dbReference>
<reference evidence="11 12" key="1">
    <citation type="submission" date="2020-08" db="EMBL/GenBank/DDBJ databases">
        <title>Genomic Encyclopedia of Type Strains, Phase IV (KMG-IV): sequencing the most valuable type-strain genomes for metagenomic binning, comparative biology and taxonomic classification.</title>
        <authorList>
            <person name="Goeker M."/>
        </authorList>
    </citation>
    <scope>NUCLEOTIDE SEQUENCE [LARGE SCALE GENOMIC DNA]</scope>
    <source>
        <strain evidence="11 12">DSM 17075</strain>
    </source>
</reference>
<dbReference type="Pfam" id="PF00155">
    <property type="entry name" value="Aminotran_1_2"/>
    <property type="match status" value="1"/>
</dbReference>
<dbReference type="UniPathway" id="UPA00148"/>
<sequence>MNWPSHGANPHRFYETIGLSLPERLLDFSVNTNPYTLPLSLWPSQADFCRWASEYPDPEATELIRALAQAEQLSDEHIFVGNGASQCIDLLARLFSGKRVGILEPTFSEYRRACLANGCTVKSLVSAEESGWGHEMSALFALLEQVDVLFLCQPNNPTGTAMEKEELYALVQAADEGGKFVVIDEAFYHFWDGGYTTVPWISSFPHLIVVRSLTKIYHLAGARVGYVAANATMIEKLKALQPAWSVSQLAQQLALHFLPMNEFVAHTRCMIARERQRVASVLQEAGYYVSPSVANFYLLRPLNKPVEPLLYSLLKEGIVPRHTMNFAGLHGRYLRLSVKTTEENDRLLSFLKRWQT</sequence>
<evidence type="ECO:0000256" key="2">
    <source>
        <dbReference type="ARBA" id="ARBA00003444"/>
    </source>
</evidence>
<dbReference type="GO" id="GO:0030170">
    <property type="term" value="F:pyridoxal phosphate binding"/>
    <property type="evidence" value="ECO:0007669"/>
    <property type="project" value="InterPro"/>
</dbReference>
<dbReference type="EMBL" id="JACIDE010000004">
    <property type="protein sequence ID" value="MBB4073047.1"/>
    <property type="molecule type" value="Genomic_DNA"/>
</dbReference>
<dbReference type="Proteomes" id="UP000559598">
    <property type="component" value="Unassembled WGS sequence"/>
</dbReference>
<evidence type="ECO:0000256" key="1">
    <source>
        <dbReference type="ARBA" id="ARBA00001933"/>
    </source>
</evidence>
<dbReference type="AlphaFoldDB" id="A0A840DS64"/>
<comment type="function">
    <text evidence="2">Decarboxylates L-threonine-O-3-phosphate to yield (R)-1-amino-2-propanol O-2-phosphate, the precursor for the linkage between the nucleotide loop and the corrin ring in cobalamin.</text>
</comment>
<dbReference type="NCBIfam" id="TIGR01140">
    <property type="entry name" value="L_thr_O3P_dcar"/>
    <property type="match status" value="1"/>
</dbReference>
<dbReference type="Gene3D" id="3.90.1150.10">
    <property type="entry name" value="Aspartate Aminotransferase, domain 1"/>
    <property type="match status" value="1"/>
</dbReference>
<comment type="cofactor">
    <cofactor evidence="1">
        <name>pyridoxal 5'-phosphate</name>
        <dbReference type="ChEBI" id="CHEBI:597326"/>
    </cofactor>
</comment>
<dbReference type="PANTHER" id="PTHR42885:SF1">
    <property type="entry name" value="THREONINE-PHOSPHATE DECARBOXYLASE"/>
    <property type="match status" value="1"/>
</dbReference>
<proteinExistence type="predicted"/>